<gene>
    <name evidence="5" type="ORF">J40TS1_33220</name>
</gene>
<dbReference type="SMART" id="SM00895">
    <property type="entry name" value="FCD"/>
    <property type="match status" value="1"/>
</dbReference>
<dbReference type="CDD" id="cd07377">
    <property type="entry name" value="WHTH_GntR"/>
    <property type="match status" value="1"/>
</dbReference>
<feature type="domain" description="HTH gntR-type" evidence="4">
    <location>
        <begin position="8"/>
        <end position="75"/>
    </location>
</feature>
<dbReference type="Gene3D" id="1.20.120.530">
    <property type="entry name" value="GntR ligand-binding domain-like"/>
    <property type="match status" value="1"/>
</dbReference>
<sequence>MEKPPNMRTVAEHVYFQIKQWILTGELAPGEKVDQDAIAERLQVSKMPVRSALEKLAAQDFVKLHSHRGATISELSVKHLQEIYFVRCLLEEAAIKLGVQHMTKEDVDKLYGMIAEQEKLAGSELETILATNRQFHMYIYGLAQQPLMLGIINRLWEQSERYRRILLRDQHMVEGSIQEHRHLVDLMKQGRAEEAGRFLVEHNRKTEEFVLHYINQTQWRDLYEVEKV</sequence>
<dbReference type="GO" id="GO:0003700">
    <property type="term" value="F:DNA-binding transcription factor activity"/>
    <property type="evidence" value="ECO:0007669"/>
    <property type="project" value="InterPro"/>
</dbReference>
<dbReference type="AlphaFoldDB" id="A0A919YQQ1"/>
<keyword evidence="3" id="KW-0804">Transcription</keyword>
<comment type="caution">
    <text evidence="5">The sequence shown here is derived from an EMBL/GenBank/DDBJ whole genome shotgun (WGS) entry which is preliminary data.</text>
</comment>
<dbReference type="InterPro" id="IPR036390">
    <property type="entry name" value="WH_DNA-bd_sf"/>
</dbReference>
<dbReference type="Pfam" id="PF07729">
    <property type="entry name" value="FCD"/>
    <property type="match status" value="1"/>
</dbReference>
<protein>
    <submittedName>
        <fullName evidence="5">GntR family transcriptional regulator</fullName>
    </submittedName>
</protein>
<evidence type="ECO:0000313" key="6">
    <source>
        <dbReference type="Proteomes" id="UP000683139"/>
    </source>
</evidence>
<keyword evidence="2" id="KW-0238">DNA-binding</keyword>
<dbReference type="GO" id="GO:0003677">
    <property type="term" value="F:DNA binding"/>
    <property type="evidence" value="ECO:0007669"/>
    <property type="project" value="UniProtKB-KW"/>
</dbReference>
<accession>A0A919YQQ1</accession>
<dbReference type="PANTHER" id="PTHR43537:SF41">
    <property type="entry name" value="TRANSCRIPTIONAL REGULATORY PROTEIN"/>
    <property type="match status" value="1"/>
</dbReference>
<dbReference type="SMART" id="SM00345">
    <property type="entry name" value="HTH_GNTR"/>
    <property type="match status" value="1"/>
</dbReference>
<name>A0A919YQQ1_9BACL</name>
<dbReference type="InterPro" id="IPR000524">
    <property type="entry name" value="Tscrpt_reg_HTH_GntR"/>
</dbReference>
<dbReference type="SUPFAM" id="SSF46785">
    <property type="entry name" value="Winged helix' DNA-binding domain"/>
    <property type="match status" value="1"/>
</dbReference>
<reference evidence="5" key="1">
    <citation type="submission" date="2021-03" db="EMBL/GenBank/DDBJ databases">
        <title>Antimicrobial resistance genes in bacteria isolated from Japanese honey, and their potential for conferring macrolide and lincosamide resistance in the American foulbrood pathogen Paenibacillus larvae.</title>
        <authorList>
            <person name="Okamoto M."/>
            <person name="Kumagai M."/>
            <person name="Kanamori H."/>
            <person name="Takamatsu D."/>
        </authorList>
    </citation>
    <scope>NUCLEOTIDE SEQUENCE</scope>
    <source>
        <strain evidence="5">J40TS1</strain>
    </source>
</reference>
<proteinExistence type="predicted"/>
<evidence type="ECO:0000259" key="4">
    <source>
        <dbReference type="PROSITE" id="PS50949"/>
    </source>
</evidence>
<dbReference type="EMBL" id="BOSE01000006">
    <property type="protein sequence ID" value="GIP17680.1"/>
    <property type="molecule type" value="Genomic_DNA"/>
</dbReference>
<dbReference type="SUPFAM" id="SSF48008">
    <property type="entry name" value="GntR ligand-binding domain-like"/>
    <property type="match status" value="1"/>
</dbReference>
<dbReference type="InterPro" id="IPR008920">
    <property type="entry name" value="TF_FadR/GntR_C"/>
</dbReference>
<keyword evidence="6" id="KW-1185">Reference proteome</keyword>
<dbReference type="Proteomes" id="UP000683139">
    <property type="component" value="Unassembled WGS sequence"/>
</dbReference>
<evidence type="ECO:0000313" key="5">
    <source>
        <dbReference type="EMBL" id="GIP17680.1"/>
    </source>
</evidence>
<dbReference type="PANTHER" id="PTHR43537">
    <property type="entry name" value="TRANSCRIPTIONAL REGULATOR, GNTR FAMILY"/>
    <property type="match status" value="1"/>
</dbReference>
<dbReference type="PROSITE" id="PS50949">
    <property type="entry name" value="HTH_GNTR"/>
    <property type="match status" value="1"/>
</dbReference>
<dbReference type="RefSeq" id="WP_213517264.1">
    <property type="nucleotide sequence ID" value="NZ_BOSE01000006.1"/>
</dbReference>
<dbReference type="InterPro" id="IPR036388">
    <property type="entry name" value="WH-like_DNA-bd_sf"/>
</dbReference>
<dbReference type="Pfam" id="PF00392">
    <property type="entry name" value="GntR"/>
    <property type="match status" value="1"/>
</dbReference>
<evidence type="ECO:0000256" key="1">
    <source>
        <dbReference type="ARBA" id="ARBA00023015"/>
    </source>
</evidence>
<keyword evidence="1" id="KW-0805">Transcription regulation</keyword>
<evidence type="ECO:0000256" key="3">
    <source>
        <dbReference type="ARBA" id="ARBA00023163"/>
    </source>
</evidence>
<dbReference type="Gene3D" id="1.10.10.10">
    <property type="entry name" value="Winged helix-like DNA-binding domain superfamily/Winged helix DNA-binding domain"/>
    <property type="match status" value="1"/>
</dbReference>
<dbReference type="InterPro" id="IPR011711">
    <property type="entry name" value="GntR_C"/>
</dbReference>
<organism evidence="5 6">
    <name type="scientific">Paenibacillus montaniterrae</name>
    <dbReference type="NCBI Taxonomy" id="429341"/>
    <lineage>
        <taxon>Bacteria</taxon>
        <taxon>Bacillati</taxon>
        <taxon>Bacillota</taxon>
        <taxon>Bacilli</taxon>
        <taxon>Bacillales</taxon>
        <taxon>Paenibacillaceae</taxon>
        <taxon>Paenibacillus</taxon>
    </lineage>
</organism>
<evidence type="ECO:0000256" key="2">
    <source>
        <dbReference type="ARBA" id="ARBA00023125"/>
    </source>
</evidence>